<proteinExistence type="predicted"/>
<dbReference type="Pfam" id="PF21340">
    <property type="entry name" value="Polysacc_lyase-like"/>
    <property type="match status" value="1"/>
</dbReference>
<evidence type="ECO:0000313" key="4">
    <source>
        <dbReference type="EMBL" id="AKT41004.1"/>
    </source>
</evidence>
<dbReference type="AlphaFoldDB" id="A0A0K1EJG6"/>
<dbReference type="Gene3D" id="2.60.120.200">
    <property type="match status" value="1"/>
</dbReference>
<evidence type="ECO:0000256" key="2">
    <source>
        <dbReference type="SAM" id="SignalP"/>
    </source>
</evidence>
<organism evidence="4 5">
    <name type="scientific">Chondromyces crocatus</name>
    <dbReference type="NCBI Taxonomy" id="52"/>
    <lineage>
        <taxon>Bacteria</taxon>
        <taxon>Pseudomonadati</taxon>
        <taxon>Myxococcota</taxon>
        <taxon>Polyangia</taxon>
        <taxon>Polyangiales</taxon>
        <taxon>Polyangiaceae</taxon>
        <taxon>Chondromyces</taxon>
    </lineage>
</organism>
<dbReference type="PROSITE" id="PS51257">
    <property type="entry name" value="PROKAR_LIPOPROTEIN"/>
    <property type="match status" value="1"/>
</dbReference>
<feature type="domain" description="Cip1-like core" evidence="3">
    <location>
        <begin position="95"/>
        <end position="299"/>
    </location>
</feature>
<sequence>MPRPSPLRIALLPALHLALAACGLACGGDDGGSGGSGGSTTSDTGGGGATPAGVGGGSTTGVGGQGAGGATSTLDCAGLPLCDDFETAAPGGPPDPAVWSVVSPNCSGTGTLAIDDAHAHSGARSVRIDGGGNYCDHVFIANSTAIAAVGAAVHGRFFVRFEDPLGMSHVTFLTLRDENAGGRDLRMGGQSEILMWNRETDDATLPSLSPAGIAQSLRPTAGAWHCIEFFVDGPSGVLQTWVDGAAVPGLQVDATPTPDIDQQWHNQPGWAPALSDVKFGWEGYGGQPMTLWVDDIALAAQRIGCD</sequence>
<reference evidence="4 5" key="1">
    <citation type="submission" date="2015-07" db="EMBL/GenBank/DDBJ databases">
        <title>Genome analysis of myxobacterium Chondromyces crocatus Cm c5 reveals a high potential for natural compound synthesis and the genetic basis for the loss of fruiting body formation.</title>
        <authorList>
            <person name="Zaburannyi N."/>
            <person name="Bunk B."/>
            <person name="Maier J."/>
            <person name="Overmann J."/>
            <person name="Mueller R."/>
        </authorList>
    </citation>
    <scope>NUCLEOTIDE SEQUENCE [LARGE SCALE GENOMIC DNA]</scope>
    <source>
        <strain evidence="4 5">Cm c5</strain>
    </source>
</reference>
<dbReference type="PATRIC" id="fig|52.7.peg.5710"/>
<dbReference type="GO" id="GO:0016787">
    <property type="term" value="F:hydrolase activity"/>
    <property type="evidence" value="ECO:0007669"/>
    <property type="project" value="UniProtKB-KW"/>
</dbReference>
<evidence type="ECO:0000313" key="5">
    <source>
        <dbReference type="Proteomes" id="UP000067626"/>
    </source>
</evidence>
<gene>
    <name evidence="4" type="ORF">CMC5_051610</name>
</gene>
<feature type="signal peptide" evidence="2">
    <location>
        <begin position="1"/>
        <end position="25"/>
    </location>
</feature>
<name>A0A0K1EJG6_CHOCO</name>
<dbReference type="InterPro" id="IPR048955">
    <property type="entry name" value="Cip1-like_core"/>
</dbReference>
<dbReference type="Proteomes" id="UP000067626">
    <property type="component" value="Chromosome"/>
</dbReference>
<dbReference type="OrthoDB" id="1164393at2"/>
<feature type="chain" id="PRO_5005459559" evidence="2">
    <location>
        <begin position="26"/>
        <end position="306"/>
    </location>
</feature>
<feature type="region of interest" description="Disordered" evidence="1">
    <location>
        <begin position="32"/>
        <end position="66"/>
    </location>
</feature>
<keyword evidence="2" id="KW-0732">Signal</keyword>
<dbReference type="EMBL" id="CP012159">
    <property type="protein sequence ID" value="AKT41004.1"/>
    <property type="molecule type" value="Genomic_DNA"/>
</dbReference>
<keyword evidence="5" id="KW-1185">Reference proteome</keyword>
<protein>
    <submittedName>
        <fullName evidence="4">Hydrolase</fullName>
        <ecNumber evidence="4">3.-.-.-</ecNumber>
    </submittedName>
</protein>
<evidence type="ECO:0000256" key="1">
    <source>
        <dbReference type="SAM" id="MobiDB-lite"/>
    </source>
</evidence>
<keyword evidence="4" id="KW-0378">Hydrolase</keyword>
<accession>A0A0K1EJG6</accession>
<dbReference type="STRING" id="52.CMC5_051610"/>
<dbReference type="KEGG" id="ccro:CMC5_051610"/>
<dbReference type="EC" id="3.-.-.-" evidence="4"/>
<evidence type="ECO:0000259" key="3">
    <source>
        <dbReference type="Pfam" id="PF21340"/>
    </source>
</evidence>
<dbReference type="RefSeq" id="WP_050432847.1">
    <property type="nucleotide sequence ID" value="NZ_CP012159.1"/>
</dbReference>